<reference evidence="3" key="1">
    <citation type="submission" date="2024-07" db="EMBL/GenBank/DDBJ databases">
        <title>Two chromosome-level genome assemblies of Korean endemic species Abeliophyllum distichum and Forsythia ovata (Oleaceae).</title>
        <authorList>
            <person name="Jang H."/>
        </authorList>
    </citation>
    <scope>NUCLEOTIDE SEQUENCE [LARGE SCALE GENOMIC DNA]</scope>
</reference>
<dbReference type="EMBL" id="JBFOLK010000013">
    <property type="protein sequence ID" value="KAL2466008.1"/>
    <property type="molecule type" value="Genomic_DNA"/>
</dbReference>
<evidence type="ECO:0000256" key="1">
    <source>
        <dbReference type="SAM" id="MobiDB-lite"/>
    </source>
</evidence>
<protein>
    <submittedName>
        <fullName evidence="2">Uncharacterized protein</fullName>
    </submittedName>
</protein>
<name>A0ABD1PQ13_9LAMI</name>
<organism evidence="2 3">
    <name type="scientific">Abeliophyllum distichum</name>
    <dbReference type="NCBI Taxonomy" id="126358"/>
    <lineage>
        <taxon>Eukaryota</taxon>
        <taxon>Viridiplantae</taxon>
        <taxon>Streptophyta</taxon>
        <taxon>Embryophyta</taxon>
        <taxon>Tracheophyta</taxon>
        <taxon>Spermatophyta</taxon>
        <taxon>Magnoliopsida</taxon>
        <taxon>eudicotyledons</taxon>
        <taxon>Gunneridae</taxon>
        <taxon>Pentapetalae</taxon>
        <taxon>asterids</taxon>
        <taxon>lamiids</taxon>
        <taxon>Lamiales</taxon>
        <taxon>Oleaceae</taxon>
        <taxon>Forsythieae</taxon>
        <taxon>Abeliophyllum</taxon>
    </lineage>
</organism>
<evidence type="ECO:0000313" key="2">
    <source>
        <dbReference type="EMBL" id="KAL2466008.1"/>
    </source>
</evidence>
<accession>A0ABD1PQ13</accession>
<gene>
    <name evidence="2" type="ORF">Adt_41859</name>
</gene>
<feature type="region of interest" description="Disordered" evidence="1">
    <location>
        <begin position="92"/>
        <end position="113"/>
    </location>
</feature>
<dbReference type="Proteomes" id="UP001604336">
    <property type="component" value="Unassembled WGS sequence"/>
</dbReference>
<keyword evidence="3" id="KW-1185">Reference proteome</keyword>
<comment type="caution">
    <text evidence="2">The sequence shown here is derived from an EMBL/GenBank/DDBJ whole genome shotgun (WGS) entry which is preliminary data.</text>
</comment>
<evidence type="ECO:0000313" key="3">
    <source>
        <dbReference type="Proteomes" id="UP001604336"/>
    </source>
</evidence>
<proteinExistence type="predicted"/>
<dbReference type="AlphaFoldDB" id="A0ABD1PQ13"/>
<sequence>MGDAPTIVRTPMEYLVVNRSSSYHGVLGRSALIDLEEMTHTKFLCMKFSTYREIATVRGNQSESRACYTNTMWKFVDQEFNVIDVEMKEVPSDLERLDNGPNKDDEHMMEQKD</sequence>